<gene>
    <name evidence="3" type="ORF">CYMTET_33752</name>
</gene>
<keyword evidence="4" id="KW-1185">Reference proteome</keyword>
<proteinExistence type="predicted"/>
<dbReference type="PROSITE" id="PS00018">
    <property type="entry name" value="EF_HAND_1"/>
    <property type="match status" value="1"/>
</dbReference>
<feature type="domain" description="EF-hand" evidence="2">
    <location>
        <begin position="26"/>
        <end position="61"/>
    </location>
</feature>
<dbReference type="Gene3D" id="1.10.238.10">
    <property type="entry name" value="EF-hand"/>
    <property type="match status" value="1"/>
</dbReference>
<dbReference type="Pfam" id="PF13499">
    <property type="entry name" value="EF-hand_7"/>
    <property type="match status" value="1"/>
</dbReference>
<reference evidence="3 4" key="1">
    <citation type="journal article" date="2015" name="Genome Biol. Evol.">
        <title>Comparative Genomics of a Bacterivorous Green Alga Reveals Evolutionary Causalities and Consequences of Phago-Mixotrophic Mode of Nutrition.</title>
        <authorList>
            <person name="Burns J.A."/>
            <person name="Paasch A."/>
            <person name="Narechania A."/>
            <person name="Kim E."/>
        </authorList>
    </citation>
    <scope>NUCLEOTIDE SEQUENCE [LARGE SCALE GENOMIC DNA]</scope>
    <source>
        <strain evidence="3 4">PLY_AMNH</strain>
    </source>
</reference>
<organism evidence="3 4">
    <name type="scientific">Cymbomonas tetramitiformis</name>
    <dbReference type="NCBI Taxonomy" id="36881"/>
    <lineage>
        <taxon>Eukaryota</taxon>
        <taxon>Viridiplantae</taxon>
        <taxon>Chlorophyta</taxon>
        <taxon>Pyramimonadophyceae</taxon>
        <taxon>Pyramimonadales</taxon>
        <taxon>Pyramimonadaceae</taxon>
        <taxon>Cymbomonas</taxon>
    </lineage>
</organism>
<protein>
    <recommendedName>
        <fullName evidence="2">EF-hand domain-containing protein</fullName>
    </recommendedName>
</protein>
<dbReference type="Proteomes" id="UP001190700">
    <property type="component" value="Unassembled WGS sequence"/>
</dbReference>
<sequence length="116" mass="13281">MEPVDLMKESFTKTENGTAEYSLPETVTRGIASFFKATDGDGNKELNFTEFRDLMREFFRDGDESTREALQEATAAQLLYYEMDSNGDERLSYEEVEAALVEWVNVVSRPLNFSHC</sequence>
<comment type="caution">
    <text evidence="3">The sequence shown here is derived from an EMBL/GenBank/DDBJ whole genome shotgun (WGS) entry which is preliminary data.</text>
</comment>
<evidence type="ECO:0000313" key="3">
    <source>
        <dbReference type="EMBL" id="KAK3257151.1"/>
    </source>
</evidence>
<evidence type="ECO:0000256" key="1">
    <source>
        <dbReference type="ARBA" id="ARBA00022837"/>
    </source>
</evidence>
<dbReference type="PROSITE" id="PS50222">
    <property type="entry name" value="EF_HAND_2"/>
    <property type="match status" value="1"/>
</dbReference>
<dbReference type="GO" id="GO:0005509">
    <property type="term" value="F:calcium ion binding"/>
    <property type="evidence" value="ECO:0007669"/>
    <property type="project" value="InterPro"/>
</dbReference>
<dbReference type="SUPFAM" id="SSF47473">
    <property type="entry name" value="EF-hand"/>
    <property type="match status" value="1"/>
</dbReference>
<name>A0AAE0FD33_9CHLO</name>
<dbReference type="InterPro" id="IPR018247">
    <property type="entry name" value="EF_Hand_1_Ca_BS"/>
</dbReference>
<keyword evidence="1" id="KW-0106">Calcium</keyword>
<dbReference type="AlphaFoldDB" id="A0AAE0FD33"/>
<evidence type="ECO:0000259" key="2">
    <source>
        <dbReference type="PROSITE" id="PS50222"/>
    </source>
</evidence>
<dbReference type="InterPro" id="IPR002048">
    <property type="entry name" value="EF_hand_dom"/>
</dbReference>
<evidence type="ECO:0000313" key="4">
    <source>
        <dbReference type="Proteomes" id="UP001190700"/>
    </source>
</evidence>
<dbReference type="EMBL" id="LGRX02020936">
    <property type="protein sequence ID" value="KAK3257151.1"/>
    <property type="molecule type" value="Genomic_DNA"/>
</dbReference>
<accession>A0AAE0FD33</accession>
<dbReference type="InterPro" id="IPR011992">
    <property type="entry name" value="EF-hand-dom_pair"/>
</dbReference>